<dbReference type="Gramene" id="PHT85462">
    <property type="protein sequence ID" value="PHT85462"/>
    <property type="gene ID" value="T459_07568"/>
</dbReference>
<feature type="domain" description="F-box/LRR-repeat protein 15/At3g58940/PEG3-like LRR" evidence="1">
    <location>
        <begin position="43"/>
        <end position="193"/>
    </location>
</feature>
<dbReference type="EMBL" id="AYRZ02000003">
    <property type="protein sequence ID" value="PHT85462.1"/>
    <property type="molecule type" value="Genomic_DNA"/>
</dbReference>
<dbReference type="Gene3D" id="3.80.10.10">
    <property type="entry name" value="Ribonuclease Inhibitor"/>
    <property type="match status" value="1"/>
</dbReference>
<dbReference type="STRING" id="4072.A0A2G2ZU18"/>
<dbReference type="PANTHER" id="PTHR34145:SF68">
    <property type="entry name" value="FBD DOMAIN-CONTAINING PROTEIN"/>
    <property type="match status" value="1"/>
</dbReference>
<sequence length="212" mass="24083">MKIVVDNVMERYRKEKIPIEKFELGTMSSRDNYVSSRVFPWIDKCLDIAIQNGVKDLVLTLRSYQLPIFTIFAAKSLRELVVWGCTSMPVSLSSGVVNCNSLRKLSLSDVKLDENMLQTLLNGCPMIVSFILKCCSGLKKIELLNLQKIRSVSIKTHKMQRLNIQAPTLEHLFYSGFSEELDVVECQNLKSLELSDVYISAKTMSMLHVLIS</sequence>
<evidence type="ECO:0000313" key="2">
    <source>
        <dbReference type="EMBL" id="PHT85462.1"/>
    </source>
</evidence>
<dbReference type="AlphaFoldDB" id="A0A2G2ZU18"/>
<dbReference type="Pfam" id="PF24758">
    <property type="entry name" value="LRR_At5g56370"/>
    <property type="match status" value="1"/>
</dbReference>
<dbReference type="InterPro" id="IPR032675">
    <property type="entry name" value="LRR_dom_sf"/>
</dbReference>
<dbReference type="OMA" id="WHEIALR"/>
<organism evidence="2 3">
    <name type="scientific">Capsicum annuum</name>
    <name type="common">Capsicum pepper</name>
    <dbReference type="NCBI Taxonomy" id="4072"/>
    <lineage>
        <taxon>Eukaryota</taxon>
        <taxon>Viridiplantae</taxon>
        <taxon>Streptophyta</taxon>
        <taxon>Embryophyta</taxon>
        <taxon>Tracheophyta</taxon>
        <taxon>Spermatophyta</taxon>
        <taxon>Magnoliopsida</taxon>
        <taxon>eudicotyledons</taxon>
        <taxon>Gunneridae</taxon>
        <taxon>Pentapetalae</taxon>
        <taxon>asterids</taxon>
        <taxon>lamiids</taxon>
        <taxon>Solanales</taxon>
        <taxon>Solanaceae</taxon>
        <taxon>Solanoideae</taxon>
        <taxon>Capsiceae</taxon>
        <taxon>Capsicum</taxon>
    </lineage>
</organism>
<dbReference type="Proteomes" id="UP000222542">
    <property type="component" value="Unassembled WGS sequence"/>
</dbReference>
<reference evidence="2 3" key="2">
    <citation type="journal article" date="2017" name="Genome Biol.">
        <title>New reference genome sequences of hot pepper reveal the massive evolution of plant disease-resistance genes by retroduplication.</title>
        <authorList>
            <person name="Kim S."/>
            <person name="Park J."/>
            <person name="Yeom S.I."/>
            <person name="Kim Y.M."/>
            <person name="Seo E."/>
            <person name="Kim K.T."/>
            <person name="Kim M.S."/>
            <person name="Lee J.M."/>
            <person name="Cheong K."/>
            <person name="Shin H.S."/>
            <person name="Kim S.B."/>
            <person name="Han K."/>
            <person name="Lee J."/>
            <person name="Park M."/>
            <person name="Lee H.A."/>
            <person name="Lee H.Y."/>
            <person name="Lee Y."/>
            <person name="Oh S."/>
            <person name="Lee J.H."/>
            <person name="Choi E."/>
            <person name="Choi E."/>
            <person name="Lee S.E."/>
            <person name="Jeon J."/>
            <person name="Kim H."/>
            <person name="Choi G."/>
            <person name="Song H."/>
            <person name="Lee J."/>
            <person name="Lee S.C."/>
            <person name="Kwon J.K."/>
            <person name="Lee H.Y."/>
            <person name="Koo N."/>
            <person name="Hong Y."/>
            <person name="Kim R.W."/>
            <person name="Kang W.H."/>
            <person name="Huh J.H."/>
            <person name="Kang B.C."/>
            <person name="Yang T.J."/>
            <person name="Lee Y.H."/>
            <person name="Bennetzen J.L."/>
            <person name="Choi D."/>
        </authorList>
    </citation>
    <scope>NUCLEOTIDE SEQUENCE [LARGE SCALE GENOMIC DNA]</scope>
    <source>
        <strain evidence="3">cv. CM334</strain>
    </source>
</reference>
<protein>
    <recommendedName>
        <fullName evidence="1">F-box/LRR-repeat protein 15/At3g58940/PEG3-like LRR domain-containing protein</fullName>
    </recommendedName>
</protein>
<dbReference type="SUPFAM" id="SSF52047">
    <property type="entry name" value="RNI-like"/>
    <property type="match status" value="1"/>
</dbReference>
<dbReference type="InterPro" id="IPR053772">
    <property type="entry name" value="At1g61320/At1g61330-like"/>
</dbReference>
<dbReference type="InterPro" id="IPR055411">
    <property type="entry name" value="LRR_FXL15/At3g58940/PEG3-like"/>
</dbReference>
<dbReference type="PANTHER" id="PTHR34145">
    <property type="entry name" value="OS02G0105600 PROTEIN"/>
    <property type="match status" value="1"/>
</dbReference>
<keyword evidence="3" id="KW-1185">Reference proteome</keyword>
<gene>
    <name evidence="2" type="ORF">T459_07568</name>
</gene>
<proteinExistence type="predicted"/>
<comment type="caution">
    <text evidence="2">The sequence shown here is derived from an EMBL/GenBank/DDBJ whole genome shotgun (WGS) entry which is preliminary data.</text>
</comment>
<evidence type="ECO:0000259" key="1">
    <source>
        <dbReference type="Pfam" id="PF24758"/>
    </source>
</evidence>
<evidence type="ECO:0000313" key="3">
    <source>
        <dbReference type="Proteomes" id="UP000222542"/>
    </source>
</evidence>
<reference evidence="2 3" key="1">
    <citation type="journal article" date="2014" name="Nat. Genet.">
        <title>Genome sequence of the hot pepper provides insights into the evolution of pungency in Capsicum species.</title>
        <authorList>
            <person name="Kim S."/>
            <person name="Park M."/>
            <person name="Yeom S.I."/>
            <person name="Kim Y.M."/>
            <person name="Lee J.M."/>
            <person name="Lee H.A."/>
            <person name="Seo E."/>
            <person name="Choi J."/>
            <person name="Cheong K."/>
            <person name="Kim K.T."/>
            <person name="Jung K."/>
            <person name="Lee G.W."/>
            <person name="Oh S.K."/>
            <person name="Bae C."/>
            <person name="Kim S.B."/>
            <person name="Lee H.Y."/>
            <person name="Kim S.Y."/>
            <person name="Kim M.S."/>
            <person name="Kang B.C."/>
            <person name="Jo Y.D."/>
            <person name="Yang H.B."/>
            <person name="Jeong H.J."/>
            <person name="Kang W.H."/>
            <person name="Kwon J.K."/>
            <person name="Shin C."/>
            <person name="Lim J.Y."/>
            <person name="Park J.H."/>
            <person name="Huh J.H."/>
            <person name="Kim J.S."/>
            <person name="Kim B.D."/>
            <person name="Cohen O."/>
            <person name="Paran I."/>
            <person name="Suh M.C."/>
            <person name="Lee S.B."/>
            <person name="Kim Y.K."/>
            <person name="Shin Y."/>
            <person name="Noh S.J."/>
            <person name="Park J."/>
            <person name="Seo Y.S."/>
            <person name="Kwon S.Y."/>
            <person name="Kim H.A."/>
            <person name="Park J.M."/>
            <person name="Kim H.J."/>
            <person name="Choi S.B."/>
            <person name="Bosland P.W."/>
            <person name="Reeves G."/>
            <person name="Jo S.H."/>
            <person name="Lee B.W."/>
            <person name="Cho H.T."/>
            <person name="Choi H.S."/>
            <person name="Lee M.S."/>
            <person name="Yu Y."/>
            <person name="Do Choi Y."/>
            <person name="Park B.S."/>
            <person name="van Deynze A."/>
            <person name="Ashrafi H."/>
            <person name="Hill T."/>
            <person name="Kim W.T."/>
            <person name="Pai H.S."/>
            <person name="Ahn H.K."/>
            <person name="Yeam I."/>
            <person name="Giovannoni J.J."/>
            <person name="Rose J.K."/>
            <person name="Sorensen I."/>
            <person name="Lee S.J."/>
            <person name="Kim R.W."/>
            <person name="Choi I.Y."/>
            <person name="Choi B.S."/>
            <person name="Lim J.S."/>
            <person name="Lee Y.H."/>
            <person name="Choi D."/>
        </authorList>
    </citation>
    <scope>NUCLEOTIDE SEQUENCE [LARGE SCALE GENOMIC DNA]</scope>
    <source>
        <strain evidence="3">cv. CM334</strain>
    </source>
</reference>
<name>A0A2G2ZU18_CAPAN</name>
<accession>A0A2G2ZU18</accession>